<feature type="domain" description="Hepatitis TT virus Orf2/Gyrovirus Vp2 N-terminal" evidence="2">
    <location>
        <begin position="19"/>
        <end position="66"/>
    </location>
</feature>
<dbReference type="EMBL" id="KY246526">
    <property type="protein sequence ID" value="ASA48678.1"/>
    <property type="molecule type" value="Genomic_DNA"/>
</dbReference>
<name>A0A1Z2RVS8_9VIRU</name>
<feature type="region of interest" description="Disordered" evidence="1">
    <location>
        <begin position="50"/>
        <end position="96"/>
    </location>
</feature>
<evidence type="ECO:0000259" key="2">
    <source>
        <dbReference type="Pfam" id="PF02957"/>
    </source>
</evidence>
<organism evidence="3">
    <name type="scientific">Torque teno Leptonychotes weddellii virus-1</name>
    <dbReference type="NCBI Taxonomy" id="2012676"/>
    <lineage>
        <taxon>Viruses</taxon>
        <taxon>Monodnaviria</taxon>
        <taxon>Shotokuvirae</taxon>
        <taxon>Commensaviricota</taxon>
        <taxon>Cardeaviricetes</taxon>
        <taxon>Sanitavirales</taxon>
        <taxon>Anelloviridae</taxon>
        <taxon>Lambdatorquevirus</taxon>
        <taxon>Lambdatorquevirus phoci5</taxon>
    </lineage>
</organism>
<dbReference type="Pfam" id="PF02957">
    <property type="entry name" value="TT_ORF2-like"/>
    <property type="match status" value="1"/>
</dbReference>
<proteinExistence type="predicted"/>
<feature type="compositionally biased region" description="Basic and acidic residues" evidence="1">
    <location>
        <begin position="55"/>
        <end position="64"/>
    </location>
</feature>
<reference evidence="3" key="1">
    <citation type="journal article" date="2017" name="Virus Evol.">
        <title>Diverse and highly recombinant anelloviruses associated with Weddell seals in Antarctica.</title>
        <authorList>
            <person name="Fahsbender E."/>
            <person name="Burns J.M."/>
            <person name="Kim S."/>
            <person name="Kraberger S."/>
            <person name="Frankfurter G."/>
            <person name="Eilers A."/>
            <person name="Shero M."/>
            <person name="Beltran R."/>
            <person name="Kirkham A."/>
            <person name="McCorkell R."/>
            <person name="Berngartt R."/>
            <person name="Male M.F."/>
            <person name="Ballard G."/>
            <person name="Ainley D.G."/>
            <person name="Breitbart M."/>
            <person name="Varsani A."/>
        </authorList>
    </citation>
    <scope>NUCLEOTIDE SEQUENCE</scope>
    <source>
        <strain evidence="3">TTLwV-1_gt33_wsp47</strain>
    </source>
</reference>
<sequence>MCAAPASPGYPDLHHPLQYKRREALWKSHCRITHSEFCDCGNFLLHFKWPSTGEKGSEGTGGRDGEEEENIFTGEENITADTMGGEEDIPDSALLQ</sequence>
<accession>A0A1Z2RVS8</accession>
<dbReference type="InterPro" id="IPR004118">
    <property type="entry name" value="HEV_TT_vir_Orf2/Gyrovir_Vp2_N"/>
</dbReference>
<protein>
    <submittedName>
        <fullName evidence="3">ORF2</fullName>
    </submittedName>
</protein>
<evidence type="ECO:0000313" key="3">
    <source>
        <dbReference type="EMBL" id="ASA48678.1"/>
    </source>
</evidence>
<evidence type="ECO:0000256" key="1">
    <source>
        <dbReference type="SAM" id="MobiDB-lite"/>
    </source>
</evidence>